<comment type="caution">
    <text evidence="1">The sequence shown here is derived from an EMBL/GenBank/DDBJ whole genome shotgun (WGS) entry which is preliminary data.</text>
</comment>
<keyword evidence="2" id="KW-1185">Reference proteome</keyword>
<dbReference type="EMBL" id="JAAKFY010000014">
    <property type="protein sequence ID" value="KAF3846994.1"/>
    <property type="molecule type" value="Genomic_DNA"/>
</dbReference>
<dbReference type="Proteomes" id="UP000518266">
    <property type="component" value="Unassembled WGS sequence"/>
</dbReference>
<accession>A0A7J5YC10</accession>
<reference evidence="1 2" key="1">
    <citation type="submission" date="2020-03" db="EMBL/GenBank/DDBJ databases">
        <title>Dissostichus mawsoni Genome sequencing and assembly.</title>
        <authorList>
            <person name="Park H."/>
        </authorList>
    </citation>
    <scope>NUCLEOTIDE SEQUENCE [LARGE SCALE GENOMIC DNA]</scope>
    <source>
        <strain evidence="1">DM0001</strain>
        <tissue evidence="1">Muscle</tissue>
    </source>
</reference>
<sequence length="161" mass="18360">MKCIKGFWDGEDEKKIHSCPQCRQSFTPRPVLLKNTICFSMMGRIRKAETGSLFEHKQATNAKYKYAFRFIQNNEDTMRADSLARKLRNNSCYDFWKEVKVLNSCKTPLGLPLKECVGQAALLNCGDNTIMSCSTVLRDAFVVEKVDSTENVTDQRKSSTL</sequence>
<evidence type="ECO:0000313" key="2">
    <source>
        <dbReference type="Proteomes" id="UP000518266"/>
    </source>
</evidence>
<proteinExistence type="predicted"/>
<name>A0A7J5YC10_DISMA</name>
<evidence type="ECO:0000313" key="1">
    <source>
        <dbReference type="EMBL" id="KAF3846994.1"/>
    </source>
</evidence>
<gene>
    <name evidence="1" type="ORF">F7725_004072</name>
</gene>
<dbReference type="OrthoDB" id="7476844at2759"/>
<organism evidence="1 2">
    <name type="scientific">Dissostichus mawsoni</name>
    <name type="common">Antarctic cod</name>
    <dbReference type="NCBI Taxonomy" id="36200"/>
    <lineage>
        <taxon>Eukaryota</taxon>
        <taxon>Metazoa</taxon>
        <taxon>Chordata</taxon>
        <taxon>Craniata</taxon>
        <taxon>Vertebrata</taxon>
        <taxon>Euteleostomi</taxon>
        <taxon>Actinopterygii</taxon>
        <taxon>Neopterygii</taxon>
        <taxon>Teleostei</taxon>
        <taxon>Neoteleostei</taxon>
        <taxon>Acanthomorphata</taxon>
        <taxon>Eupercaria</taxon>
        <taxon>Perciformes</taxon>
        <taxon>Notothenioidei</taxon>
        <taxon>Nototheniidae</taxon>
        <taxon>Dissostichus</taxon>
    </lineage>
</organism>
<protein>
    <submittedName>
        <fullName evidence="1">Uncharacterized protein</fullName>
    </submittedName>
</protein>
<dbReference type="AlphaFoldDB" id="A0A7J5YC10"/>